<keyword evidence="3" id="KW-0675">Receptor</keyword>
<dbReference type="eggNOG" id="COG0810">
    <property type="taxonomic scope" value="Bacteria"/>
</dbReference>
<proteinExistence type="predicted"/>
<gene>
    <name evidence="3" type="ordered locus">M301_0744</name>
</gene>
<dbReference type="AlphaFoldDB" id="D7DNW1"/>
<dbReference type="KEGG" id="meh:M301_0744"/>
<organism evidence="3 4">
    <name type="scientific">Methylotenera versatilis (strain 301)</name>
    <dbReference type="NCBI Taxonomy" id="666681"/>
    <lineage>
        <taxon>Bacteria</taxon>
        <taxon>Pseudomonadati</taxon>
        <taxon>Pseudomonadota</taxon>
        <taxon>Betaproteobacteria</taxon>
        <taxon>Nitrosomonadales</taxon>
        <taxon>Methylophilaceae</taxon>
        <taxon>Methylotenera</taxon>
    </lineage>
</organism>
<keyword evidence="2" id="KW-1133">Transmembrane helix</keyword>
<dbReference type="EMBL" id="CP002056">
    <property type="protein sequence ID" value="ADI29128.1"/>
    <property type="molecule type" value="Genomic_DNA"/>
</dbReference>
<feature type="compositionally biased region" description="Pro residues" evidence="1">
    <location>
        <begin position="67"/>
        <end position="78"/>
    </location>
</feature>
<dbReference type="HOGENOM" id="CLU_090651_1_0_4"/>
<protein>
    <submittedName>
        <fullName evidence="3">TonB-dependent receptor, putative</fullName>
    </submittedName>
</protein>
<dbReference type="RefSeq" id="WP_013147444.1">
    <property type="nucleotide sequence ID" value="NC_014207.1"/>
</dbReference>
<reference evidence="3 4" key="2">
    <citation type="journal article" date="2011" name="J. Bacteriol.">
        <title>Genomes of three methylotrophs from a single niche uncover genetic and metabolic divergence of Methylophilaceae.</title>
        <authorList>
            <person name="Lapidus A."/>
            <person name="Clum A."/>
            <person name="Labutti K."/>
            <person name="Kaluzhnaya M.G."/>
            <person name="Lim S."/>
            <person name="Beck D.A."/>
            <person name="Glavina Del Rio T."/>
            <person name="Nolan M."/>
            <person name="Mavromatis K."/>
            <person name="Huntemann M."/>
            <person name="Lucas S."/>
            <person name="Lidstrom M.E."/>
            <person name="Ivanova N."/>
            <person name="Chistoserdova L."/>
        </authorList>
    </citation>
    <scope>NUCLEOTIDE SEQUENCE [LARGE SCALE GENOMIC DNA]</scope>
    <source>
        <strain evidence="3 4">301</strain>
    </source>
</reference>
<feature type="transmembrane region" description="Helical" evidence="2">
    <location>
        <begin position="24"/>
        <end position="45"/>
    </location>
</feature>
<dbReference type="SUPFAM" id="SSF74653">
    <property type="entry name" value="TolA/TonB C-terminal domain"/>
    <property type="match status" value="1"/>
</dbReference>
<keyword evidence="4" id="KW-1185">Reference proteome</keyword>
<dbReference type="OrthoDB" id="9154019at2"/>
<feature type="region of interest" description="Disordered" evidence="1">
    <location>
        <begin position="63"/>
        <end position="105"/>
    </location>
</feature>
<evidence type="ECO:0000313" key="3">
    <source>
        <dbReference type="EMBL" id="ADI29128.1"/>
    </source>
</evidence>
<evidence type="ECO:0000256" key="2">
    <source>
        <dbReference type="SAM" id="Phobius"/>
    </source>
</evidence>
<keyword evidence="2" id="KW-0812">Transmembrane</keyword>
<name>D7DNW1_METV0</name>
<sequence>MNDSIRTTYDAMLDDEMPSNSHVWLKRTAIALIVLLTLFAIGYGVKKLMSGGAVHKKQVTTIKLLPDTPPPPPPPPPKEPPKEQVKEQPKEIKTEQPKPAETPPAEQLKMEGAVGNGPSPFAAGAVSNEYKGGEIKTIGSDGGAKFNWYAGVVKSQIESALEKDKQLTAAQYKVVVSVWLKPSGEIEKLELSGADASEEIQRAIKSALENMPAMRETPPQDMPQPIKLRITARKMG</sequence>
<dbReference type="STRING" id="666681.M301_0744"/>
<dbReference type="Proteomes" id="UP000000383">
    <property type="component" value="Chromosome"/>
</dbReference>
<dbReference type="Pfam" id="PF13103">
    <property type="entry name" value="TonB_2"/>
    <property type="match status" value="1"/>
</dbReference>
<evidence type="ECO:0000256" key="1">
    <source>
        <dbReference type="SAM" id="MobiDB-lite"/>
    </source>
</evidence>
<accession>D7DNW1</accession>
<keyword evidence="2" id="KW-0472">Membrane</keyword>
<reference evidence="4" key="1">
    <citation type="submission" date="2010-05" db="EMBL/GenBank/DDBJ databases">
        <title>Complete sequence of Methylotenera sp. 301.</title>
        <authorList>
            <person name="Lucas S."/>
            <person name="Copeland A."/>
            <person name="Lapidus A."/>
            <person name="Cheng J.-F."/>
            <person name="Bruce D."/>
            <person name="Goodwin L."/>
            <person name="Pitluck S."/>
            <person name="Clum A."/>
            <person name="Land M."/>
            <person name="Hauser L."/>
            <person name="Kyrpides N."/>
            <person name="Ivanova N."/>
            <person name="Chistoservova L."/>
            <person name="Kalyuzhnaya M."/>
            <person name="Woyke T."/>
        </authorList>
    </citation>
    <scope>NUCLEOTIDE SEQUENCE [LARGE SCALE GENOMIC DNA]</scope>
    <source>
        <strain evidence="4">301</strain>
    </source>
</reference>
<feature type="compositionally biased region" description="Basic and acidic residues" evidence="1">
    <location>
        <begin position="79"/>
        <end position="98"/>
    </location>
</feature>
<evidence type="ECO:0000313" key="4">
    <source>
        <dbReference type="Proteomes" id="UP000000383"/>
    </source>
</evidence>